<protein>
    <submittedName>
        <fullName evidence="1">Uncharacterized protein</fullName>
    </submittedName>
</protein>
<name>A0A814ZSX9_ADIRI</name>
<gene>
    <name evidence="1" type="ORF">XAT740_LOCUS26181</name>
</gene>
<dbReference type="EMBL" id="CAJNOR010002114">
    <property type="protein sequence ID" value="CAF1249535.1"/>
    <property type="molecule type" value="Genomic_DNA"/>
</dbReference>
<proteinExistence type="predicted"/>
<evidence type="ECO:0000313" key="2">
    <source>
        <dbReference type="Proteomes" id="UP000663828"/>
    </source>
</evidence>
<keyword evidence="2" id="KW-1185">Reference proteome</keyword>
<organism evidence="1 2">
    <name type="scientific">Adineta ricciae</name>
    <name type="common">Rotifer</name>
    <dbReference type="NCBI Taxonomy" id="249248"/>
    <lineage>
        <taxon>Eukaryota</taxon>
        <taxon>Metazoa</taxon>
        <taxon>Spiralia</taxon>
        <taxon>Gnathifera</taxon>
        <taxon>Rotifera</taxon>
        <taxon>Eurotatoria</taxon>
        <taxon>Bdelloidea</taxon>
        <taxon>Adinetida</taxon>
        <taxon>Adinetidae</taxon>
        <taxon>Adineta</taxon>
    </lineage>
</organism>
<evidence type="ECO:0000313" key="1">
    <source>
        <dbReference type="EMBL" id="CAF1249535.1"/>
    </source>
</evidence>
<dbReference type="Proteomes" id="UP000663828">
    <property type="component" value="Unassembled WGS sequence"/>
</dbReference>
<dbReference type="PANTHER" id="PTHR37162:SF1">
    <property type="entry name" value="BED-TYPE DOMAIN-CONTAINING PROTEIN"/>
    <property type="match status" value="1"/>
</dbReference>
<reference evidence="1" key="1">
    <citation type="submission" date="2021-02" db="EMBL/GenBank/DDBJ databases">
        <authorList>
            <person name="Nowell W R."/>
        </authorList>
    </citation>
    <scope>NUCLEOTIDE SEQUENCE</scope>
</reference>
<comment type="caution">
    <text evidence="1">The sequence shown here is derived from an EMBL/GenBank/DDBJ whole genome shotgun (WGS) entry which is preliminary data.</text>
</comment>
<sequence>MINDNSAELDIEVIEEENDSITLDFEKTVTSKETSSPISKLSSNIEKNSLNTSSKSKRYCKFNTDWIKISKYVSFLQECRTDSSLAHCSVCKSNFSIANGGKYLIDRHLEQTNHKRLAEAEAKHKSHSMFDFIPPSSELTKLIAAEITLVYHGIRHGHSYSSQACTADVSKKLFQDSTIGKNLTCGRTKARDIAVNALGK</sequence>
<dbReference type="AlphaFoldDB" id="A0A814ZSX9"/>
<accession>A0A814ZSX9</accession>
<dbReference type="PANTHER" id="PTHR37162">
    <property type="entry name" value="HAT FAMILY DIMERISATION DOMAINCONTAINING PROTEIN-RELATED"/>
    <property type="match status" value="1"/>
</dbReference>